<evidence type="ECO:0000256" key="3">
    <source>
        <dbReference type="ARBA" id="ARBA00022475"/>
    </source>
</evidence>
<feature type="domain" description="Ionotropic glutamate receptor C-terminal" evidence="10">
    <location>
        <begin position="147"/>
        <end position="252"/>
    </location>
</feature>
<keyword evidence="7" id="KW-0675">Receptor</keyword>
<protein>
    <submittedName>
        <fullName evidence="13">PBPe domain-containing protein</fullName>
    </submittedName>
</protein>
<dbReference type="WBParaSite" id="HPBE_0000795701-mRNA-1">
    <property type="protein sequence ID" value="HPBE_0000795701-mRNA-1"/>
    <property type="gene ID" value="HPBE_0000795701"/>
</dbReference>
<dbReference type="InterPro" id="IPR001320">
    <property type="entry name" value="Iontro_rcpt_C"/>
</dbReference>
<evidence type="ECO:0000313" key="12">
    <source>
        <dbReference type="Proteomes" id="UP000050761"/>
    </source>
</evidence>
<evidence type="ECO:0000256" key="4">
    <source>
        <dbReference type="ARBA" id="ARBA00022692"/>
    </source>
</evidence>
<dbReference type="Gene3D" id="3.40.190.10">
    <property type="entry name" value="Periplasmic binding protein-like II"/>
    <property type="match status" value="1"/>
</dbReference>
<evidence type="ECO:0000256" key="9">
    <source>
        <dbReference type="SAM" id="Phobius"/>
    </source>
</evidence>
<evidence type="ECO:0000256" key="2">
    <source>
        <dbReference type="ARBA" id="ARBA00008685"/>
    </source>
</evidence>
<dbReference type="PANTHER" id="PTHR42643:SF24">
    <property type="entry name" value="IONOTROPIC RECEPTOR 60A"/>
    <property type="match status" value="1"/>
</dbReference>
<organism evidence="12 13">
    <name type="scientific">Heligmosomoides polygyrus</name>
    <name type="common">Parasitic roundworm</name>
    <dbReference type="NCBI Taxonomy" id="6339"/>
    <lineage>
        <taxon>Eukaryota</taxon>
        <taxon>Metazoa</taxon>
        <taxon>Ecdysozoa</taxon>
        <taxon>Nematoda</taxon>
        <taxon>Chromadorea</taxon>
        <taxon>Rhabditida</taxon>
        <taxon>Rhabditina</taxon>
        <taxon>Rhabditomorpha</taxon>
        <taxon>Strongyloidea</taxon>
        <taxon>Heligmosomidae</taxon>
        <taxon>Heligmosomoides</taxon>
    </lineage>
</organism>
<dbReference type="SUPFAM" id="SSF53850">
    <property type="entry name" value="Periplasmic binding protein-like II"/>
    <property type="match status" value="1"/>
</dbReference>
<keyword evidence="6 9" id="KW-0472">Membrane</keyword>
<sequence length="395" mass="44620">MHGRRRVRYVYGSPFTVADVFGTSTESPGTFGDVNYANFSKDLRNRYGYGPGVVMEILMEVGDQLELTYEVVPMKRTVPENETWREAFRALYSKEADILAGAAIMEYDRSLMSDLTYPFYFDRTGMLIVSSEQDRGDGMFIVTEPFQWQVWMVCVVCIVVSAATLHLMSRTLNRVHNEEAFSIFGSAWVFFSIFVHQGISEQPQSWSIRLIMSFWWLASITLMATFTGSLVALFAVNKVALPFHNIEQLAKLVKQGRYTILMDGSSATRTNMIAKSQIPVYKELAHEILVNHRVKYVKGIDKAVDFLVNNAGYVLLGPMTVLNIYAQKDCRFALISSDMLSTYLTIPLSKNSLYSAYFSANSKSMSVLCSGVEELAISGDVLVLRSRQRVAMFRC</sequence>
<dbReference type="GO" id="GO:0015276">
    <property type="term" value="F:ligand-gated monoatomic ion channel activity"/>
    <property type="evidence" value="ECO:0007669"/>
    <property type="project" value="InterPro"/>
</dbReference>
<proteinExistence type="inferred from homology"/>
<comment type="similarity">
    <text evidence="2">Belongs to the glutamate-gated ion channel (TC 1.A.10.1) family.</text>
</comment>
<keyword evidence="12" id="KW-1185">Reference proteome</keyword>
<evidence type="ECO:0000313" key="13">
    <source>
        <dbReference type="WBParaSite" id="HPBE_0000795701-mRNA-1"/>
    </source>
</evidence>
<dbReference type="AlphaFoldDB" id="A0A183FL63"/>
<gene>
    <name evidence="11" type="ORF">HPBE_LOCUS7958</name>
</gene>
<keyword evidence="3" id="KW-1003">Cell membrane</keyword>
<feature type="transmembrane region" description="Helical" evidence="9">
    <location>
        <begin position="180"/>
        <end position="199"/>
    </location>
</feature>
<dbReference type="Proteomes" id="UP000050761">
    <property type="component" value="Unassembled WGS sequence"/>
</dbReference>
<dbReference type="Pfam" id="PF00060">
    <property type="entry name" value="Lig_chan"/>
    <property type="match status" value="1"/>
</dbReference>
<reference evidence="11 12" key="1">
    <citation type="submission" date="2018-11" db="EMBL/GenBank/DDBJ databases">
        <authorList>
            <consortium name="Pathogen Informatics"/>
        </authorList>
    </citation>
    <scope>NUCLEOTIDE SEQUENCE [LARGE SCALE GENOMIC DNA]</scope>
</reference>
<reference evidence="13" key="2">
    <citation type="submission" date="2019-09" db="UniProtKB">
        <authorList>
            <consortium name="WormBaseParasite"/>
        </authorList>
    </citation>
    <scope>IDENTIFICATION</scope>
</reference>
<keyword evidence="4 9" id="KW-0812">Transmembrane</keyword>
<name>A0A183FL63_HELPZ</name>
<dbReference type="Gene3D" id="1.10.287.70">
    <property type="match status" value="1"/>
</dbReference>
<evidence type="ECO:0000256" key="5">
    <source>
        <dbReference type="ARBA" id="ARBA00022989"/>
    </source>
</evidence>
<evidence type="ECO:0000256" key="1">
    <source>
        <dbReference type="ARBA" id="ARBA00004651"/>
    </source>
</evidence>
<dbReference type="InterPro" id="IPR052192">
    <property type="entry name" value="Insect_Ionotropic_Sensory_Rcpt"/>
</dbReference>
<dbReference type="GO" id="GO:0005886">
    <property type="term" value="C:plasma membrane"/>
    <property type="evidence" value="ECO:0007669"/>
    <property type="project" value="UniProtKB-SubCell"/>
</dbReference>
<accession>A0A183FL63</accession>
<evidence type="ECO:0000259" key="10">
    <source>
        <dbReference type="Pfam" id="PF00060"/>
    </source>
</evidence>
<keyword evidence="8" id="KW-0325">Glycoprotein</keyword>
<evidence type="ECO:0000256" key="6">
    <source>
        <dbReference type="ARBA" id="ARBA00023136"/>
    </source>
</evidence>
<evidence type="ECO:0000256" key="8">
    <source>
        <dbReference type="ARBA" id="ARBA00023180"/>
    </source>
</evidence>
<accession>A0A3P7Z9H0</accession>
<dbReference type="EMBL" id="UZAH01026017">
    <property type="protein sequence ID" value="VDO74313.1"/>
    <property type="molecule type" value="Genomic_DNA"/>
</dbReference>
<comment type="subcellular location">
    <subcellularLocation>
        <location evidence="1">Cell membrane</location>
        <topology evidence="1">Multi-pass membrane protein</topology>
    </subcellularLocation>
</comment>
<feature type="transmembrane region" description="Helical" evidence="9">
    <location>
        <begin position="148"/>
        <end position="168"/>
    </location>
</feature>
<dbReference type="OrthoDB" id="9997229at2759"/>
<keyword evidence="5 9" id="KW-1133">Transmembrane helix</keyword>
<evidence type="ECO:0000256" key="7">
    <source>
        <dbReference type="ARBA" id="ARBA00023170"/>
    </source>
</evidence>
<dbReference type="PANTHER" id="PTHR42643">
    <property type="entry name" value="IONOTROPIC RECEPTOR 20A-RELATED"/>
    <property type="match status" value="1"/>
</dbReference>
<dbReference type="GO" id="GO:0050906">
    <property type="term" value="P:detection of stimulus involved in sensory perception"/>
    <property type="evidence" value="ECO:0007669"/>
    <property type="project" value="UniProtKB-ARBA"/>
</dbReference>
<evidence type="ECO:0000313" key="11">
    <source>
        <dbReference type="EMBL" id="VDO74313.1"/>
    </source>
</evidence>
<feature type="transmembrane region" description="Helical" evidence="9">
    <location>
        <begin position="214"/>
        <end position="236"/>
    </location>
</feature>